<dbReference type="SUPFAM" id="SSF52833">
    <property type="entry name" value="Thioredoxin-like"/>
    <property type="match status" value="1"/>
</dbReference>
<dbReference type="PANTHER" id="PTHR12151:SF25">
    <property type="entry name" value="LINALOOL DEHYDRATASE_ISOMERASE DOMAIN-CONTAINING PROTEIN"/>
    <property type="match status" value="1"/>
</dbReference>
<dbReference type="RefSeq" id="WP_341397144.1">
    <property type="nucleotide sequence ID" value="NZ_JBBUTI010000001.1"/>
</dbReference>
<dbReference type="Pfam" id="PF02630">
    <property type="entry name" value="SCO1-SenC"/>
    <property type="match status" value="1"/>
</dbReference>
<feature type="domain" description="Thioredoxin" evidence="3">
    <location>
        <begin position="50"/>
        <end position="213"/>
    </location>
</feature>
<dbReference type="Proteomes" id="UP001379945">
    <property type="component" value="Unassembled WGS sequence"/>
</dbReference>
<comment type="similarity">
    <text evidence="1">Belongs to the SCO1/2 family.</text>
</comment>
<dbReference type="PANTHER" id="PTHR12151">
    <property type="entry name" value="ELECTRON TRANSPORT PROTIN SCO1/SENC FAMILY MEMBER"/>
    <property type="match status" value="1"/>
</dbReference>
<evidence type="ECO:0000256" key="1">
    <source>
        <dbReference type="ARBA" id="ARBA00010996"/>
    </source>
</evidence>
<comment type="caution">
    <text evidence="4">The sequence shown here is derived from an EMBL/GenBank/DDBJ whole genome shotgun (WGS) entry which is preliminary data.</text>
</comment>
<dbReference type="InterPro" id="IPR036249">
    <property type="entry name" value="Thioredoxin-like_sf"/>
</dbReference>
<evidence type="ECO:0000313" key="4">
    <source>
        <dbReference type="EMBL" id="MEK8044991.1"/>
    </source>
</evidence>
<dbReference type="InterPro" id="IPR013766">
    <property type="entry name" value="Thioredoxin_domain"/>
</dbReference>
<evidence type="ECO:0000313" key="5">
    <source>
        <dbReference type="Proteomes" id="UP001379945"/>
    </source>
</evidence>
<keyword evidence="2" id="KW-0186">Copper</keyword>
<dbReference type="Gene3D" id="3.40.30.10">
    <property type="entry name" value="Glutaredoxin"/>
    <property type="match status" value="1"/>
</dbReference>
<proteinExistence type="inferred from homology"/>
<organism evidence="4 5">
    <name type="scientific">Ideonella margarita</name>
    <dbReference type="NCBI Taxonomy" id="2984191"/>
    <lineage>
        <taxon>Bacteria</taxon>
        <taxon>Pseudomonadati</taxon>
        <taxon>Pseudomonadota</taxon>
        <taxon>Betaproteobacteria</taxon>
        <taxon>Burkholderiales</taxon>
        <taxon>Sphaerotilaceae</taxon>
        <taxon>Ideonella</taxon>
    </lineage>
</organism>
<dbReference type="InterPro" id="IPR003782">
    <property type="entry name" value="SCO1/SenC"/>
</dbReference>
<keyword evidence="5" id="KW-1185">Reference proteome</keyword>
<accession>A0ABU9C047</accession>
<name>A0ABU9C047_9BURK</name>
<sequence length="215" mass="22888">MNSGRARRHALLAFAGAATTLLGLTTGLSGCDQPGGQGAAGVSPFKGTDLTGADYAKELGLPDIDGKVRTLAEFKGKVVAVFFGYVQCPDVCPTTMAELAAVKQQLGADGAKLQPVFVTVDPERDTAEILKPYLANFGSDFIALRGESEQIKNLAKSFKVFYAKVPGKSDANNYTMDHSAAVYLFDTEGRVRVYERYGTPVEALTNDVKVLLAGR</sequence>
<evidence type="ECO:0000259" key="3">
    <source>
        <dbReference type="PROSITE" id="PS51352"/>
    </source>
</evidence>
<dbReference type="EMBL" id="JBBUTI010000001">
    <property type="protein sequence ID" value="MEK8044991.1"/>
    <property type="molecule type" value="Genomic_DNA"/>
</dbReference>
<dbReference type="CDD" id="cd02968">
    <property type="entry name" value="SCO"/>
    <property type="match status" value="1"/>
</dbReference>
<protein>
    <submittedName>
        <fullName evidence="4">SCO family protein</fullName>
    </submittedName>
</protein>
<gene>
    <name evidence="4" type="ORF">AACH00_01375</name>
</gene>
<reference evidence="4 5" key="1">
    <citation type="submission" date="2024-04" db="EMBL/GenBank/DDBJ databases">
        <title>Novel species of the genus Ideonella isolated from streams.</title>
        <authorList>
            <person name="Lu H."/>
        </authorList>
    </citation>
    <scope>NUCLEOTIDE SEQUENCE [LARGE SCALE GENOMIC DNA]</scope>
    <source>
        <strain evidence="4 5">LYT19W</strain>
    </source>
</reference>
<evidence type="ECO:0000256" key="2">
    <source>
        <dbReference type="ARBA" id="ARBA00023008"/>
    </source>
</evidence>
<dbReference type="PROSITE" id="PS51257">
    <property type="entry name" value="PROKAR_LIPOPROTEIN"/>
    <property type="match status" value="1"/>
</dbReference>
<dbReference type="PROSITE" id="PS51352">
    <property type="entry name" value="THIOREDOXIN_2"/>
    <property type="match status" value="1"/>
</dbReference>